<evidence type="ECO:0000256" key="5">
    <source>
        <dbReference type="ARBA" id="ARBA00022692"/>
    </source>
</evidence>
<dbReference type="Pfam" id="PF03595">
    <property type="entry name" value="SLAC1"/>
    <property type="match status" value="1"/>
</dbReference>
<keyword evidence="3" id="KW-0813">Transport</keyword>
<feature type="transmembrane region" description="Helical" evidence="8">
    <location>
        <begin position="48"/>
        <end position="66"/>
    </location>
</feature>
<feature type="transmembrane region" description="Helical" evidence="8">
    <location>
        <begin position="260"/>
        <end position="281"/>
    </location>
</feature>
<dbReference type="EMBL" id="AP012029">
    <property type="protein sequence ID" value="BAJ62939.1"/>
    <property type="molecule type" value="Genomic_DNA"/>
</dbReference>
<dbReference type="Proteomes" id="UP000008922">
    <property type="component" value="Chromosome"/>
</dbReference>
<keyword evidence="5 8" id="KW-0812">Transmembrane</keyword>
<evidence type="ECO:0000256" key="6">
    <source>
        <dbReference type="ARBA" id="ARBA00022989"/>
    </source>
</evidence>
<dbReference type="GO" id="GO:0005886">
    <property type="term" value="C:plasma membrane"/>
    <property type="evidence" value="ECO:0007669"/>
    <property type="project" value="UniProtKB-SubCell"/>
</dbReference>
<evidence type="ECO:0000256" key="2">
    <source>
        <dbReference type="ARBA" id="ARBA00008566"/>
    </source>
</evidence>
<feature type="transmembrane region" description="Helical" evidence="8">
    <location>
        <begin position="302"/>
        <end position="320"/>
    </location>
</feature>
<dbReference type="InterPro" id="IPR038665">
    <property type="entry name" value="Voltage-dep_anion_channel_sf"/>
</dbReference>
<evidence type="ECO:0000256" key="1">
    <source>
        <dbReference type="ARBA" id="ARBA00004651"/>
    </source>
</evidence>
<feature type="transmembrane region" description="Helical" evidence="8">
    <location>
        <begin position="158"/>
        <end position="178"/>
    </location>
</feature>
<evidence type="ECO:0000256" key="8">
    <source>
        <dbReference type="SAM" id="Phobius"/>
    </source>
</evidence>
<dbReference type="RefSeq" id="WP_013559331.1">
    <property type="nucleotide sequence ID" value="NC_014960.1"/>
</dbReference>
<evidence type="ECO:0000313" key="9">
    <source>
        <dbReference type="EMBL" id="BAJ62939.1"/>
    </source>
</evidence>
<name>E8N3C5_ANATU</name>
<dbReference type="AlphaFoldDB" id="E8N3C5"/>
<proteinExistence type="inferred from homology"/>
<feature type="transmembrane region" description="Helical" evidence="8">
    <location>
        <begin position="224"/>
        <end position="248"/>
    </location>
</feature>
<feature type="transmembrane region" description="Helical" evidence="8">
    <location>
        <begin position="87"/>
        <end position="110"/>
    </location>
</feature>
<organism evidence="9 10">
    <name type="scientific">Anaerolinea thermophila (strain DSM 14523 / JCM 11388 / NBRC 100420 / UNI-1)</name>
    <dbReference type="NCBI Taxonomy" id="926569"/>
    <lineage>
        <taxon>Bacteria</taxon>
        <taxon>Bacillati</taxon>
        <taxon>Chloroflexota</taxon>
        <taxon>Anaerolineae</taxon>
        <taxon>Anaerolineales</taxon>
        <taxon>Anaerolineaceae</taxon>
        <taxon>Anaerolinea</taxon>
    </lineage>
</organism>
<accession>E8N3C5</accession>
<protein>
    <submittedName>
        <fullName evidence="9">C4-dicarboxylate transporter/malic acid transport family protein</fullName>
    </submittedName>
</protein>
<feature type="transmembrane region" description="Helical" evidence="8">
    <location>
        <begin position="190"/>
        <end position="212"/>
    </location>
</feature>
<dbReference type="eggNOG" id="COG1275">
    <property type="taxonomic scope" value="Bacteria"/>
</dbReference>
<evidence type="ECO:0000256" key="7">
    <source>
        <dbReference type="ARBA" id="ARBA00023136"/>
    </source>
</evidence>
<sequence length="363" mass="39123">MSVQSSRQEILRTFHPGWFGAVMGTAILATILSLNPAGLVALKPVLQAAAVGFHLFALILLIGLLIPTVYRWIVYPQESLQDLKHPIFGAMFATLPAGFLVLASATASAGKLWLPPSVSTSLLIILSGIGTVLGFAFSVAFTYFLFLNPEVRKDQANGAWFIPPVTNIIIPLALLSLIPLAPESFQNPLYALSIAFWGAGFFLFLMVAAILYERLIFHSLPPAGMIPSLWIGLGPLGVGGLVLLRLAQAGTSFLGEAMTIFLPLASVAALALWGLGIWWLGVVLPITLRAEKHGGIPYNPGWWGYIFPGGAFTALTLSLARTLQSAFFETLGALFALGLLLLWIRVFWNTLKAIQKGTAWKRG</sequence>
<feature type="transmembrane region" description="Helical" evidence="8">
    <location>
        <begin position="122"/>
        <end position="146"/>
    </location>
</feature>
<dbReference type="PANTHER" id="PTHR31686:SF1">
    <property type="entry name" value="SULFITE EFFLUX PUMP SSU1"/>
    <property type="match status" value="1"/>
</dbReference>
<comment type="similarity">
    <text evidence="2">Belongs to the tellurite-resistance/dicarboxylate transporter (TDT) family.</text>
</comment>
<gene>
    <name evidence="9" type="ordered locus">ANT_09050</name>
</gene>
<keyword evidence="10" id="KW-1185">Reference proteome</keyword>
<reference evidence="9 10" key="1">
    <citation type="submission" date="2010-12" db="EMBL/GenBank/DDBJ databases">
        <title>Whole genome sequence of Anaerolinea thermophila UNI-1.</title>
        <authorList>
            <person name="Narita-Yamada S."/>
            <person name="Kishi E."/>
            <person name="Watanabe Y."/>
            <person name="Takasaki K."/>
            <person name="Ankai A."/>
            <person name="Oguchi A."/>
            <person name="Fukui S."/>
            <person name="Takahashi M."/>
            <person name="Yashiro I."/>
            <person name="Hosoyama A."/>
            <person name="Sekiguchi Y."/>
            <person name="Hanada S."/>
            <person name="Fujita N."/>
        </authorList>
    </citation>
    <scope>NUCLEOTIDE SEQUENCE [LARGE SCALE GENOMIC DNA]</scope>
    <source>
        <strain evidence="10">DSM 14523 / JCM 11388 / NBRC 100420 / UNI-1</strain>
    </source>
</reference>
<dbReference type="GO" id="GO:0000319">
    <property type="term" value="F:sulfite transmembrane transporter activity"/>
    <property type="evidence" value="ECO:0007669"/>
    <property type="project" value="TreeGrafter"/>
</dbReference>
<feature type="transmembrane region" description="Helical" evidence="8">
    <location>
        <begin position="21"/>
        <end position="42"/>
    </location>
</feature>
<dbReference type="STRING" id="926569.ANT_09050"/>
<feature type="transmembrane region" description="Helical" evidence="8">
    <location>
        <begin position="326"/>
        <end position="348"/>
    </location>
</feature>
<evidence type="ECO:0000256" key="4">
    <source>
        <dbReference type="ARBA" id="ARBA00022475"/>
    </source>
</evidence>
<dbReference type="InterPro" id="IPR004695">
    <property type="entry name" value="SLAC1/Mae1/Ssu1/TehA"/>
</dbReference>
<keyword evidence="7 8" id="KW-0472">Membrane</keyword>
<evidence type="ECO:0000313" key="10">
    <source>
        <dbReference type="Proteomes" id="UP000008922"/>
    </source>
</evidence>
<dbReference type="HOGENOM" id="CLU_030057_6_4_0"/>
<dbReference type="InterPro" id="IPR051629">
    <property type="entry name" value="Sulfite_efflux_TDT"/>
</dbReference>
<dbReference type="PANTHER" id="PTHR31686">
    <property type="match status" value="1"/>
</dbReference>
<keyword evidence="4" id="KW-1003">Cell membrane</keyword>
<comment type="subcellular location">
    <subcellularLocation>
        <location evidence="1">Cell membrane</location>
        <topology evidence="1">Multi-pass membrane protein</topology>
    </subcellularLocation>
</comment>
<dbReference type="InParanoid" id="E8N3C5"/>
<keyword evidence="6 8" id="KW-1133">Transmembrane helix</keyword>
<dbReference type="OrthoDB" id="958273at2"/>
<evidence type="ECO:0000256" key="3">
    <source>
        <dbReference type="ARBA" id="ARBA00022448"/>
    </source>
</evidence>
<dbReference type="KEGG" id="atm:ANT_09050"/>
<dbReference type="Gene3D" id="1.50.10.150">
    <property type="entry name" value="Voltage-dependent anion channel"/>
    <property type="match status" value="1"/>
</dbReference>